<organism evidence="2 3">
    <name type="scientific">Coleophoma crateriformis</name>
    <dbReference type="NCBI Taxonomy" id="565419"/>
    <lineage>
        <taxon>Eukaryota</taxon>
        <taxon>Fungi</taxon>
        <taxon>Dikarya</taxon>
        <taxon>Ascomycota</taxon>
        <taxon>Pezizomycotina</taxon>
        <taxon>Leotiomycetes</taxon>
        <taxon>Helotiales</taxon>
        <taxon>Dermateaceae</taxon>
        <taxon>Coleophoma</taxon>
    </lineage>
</organism>
<feature type="region of interest" description="Disordered" evidence="1">
    <location>
        <begin position="272"/>
        <end position="298"/>
    </location>
</feature>
<keyword evidence="3" id="KW-1185">Reference proteome</keyword>
<feature type="compositionally biased region" description="Basic and acidic residues" evidence="1">
    <location>
        <begin position="485"/>
        <end position="502"/>
    </location>
</feature>
<sequence length="525" mass="57350">MDDTPRIVETDTMYWHPWEAKPVSEKPLWSGNFQPHPHFVLPPKKSSALVIKRRMSDGQMQEVVVPKPVQIQKPPLGGDVGQSQSPTHSDIMVETPEVKRASPKQIAPTQPEQSNEDAEQIKRKFMDIVWGKRNANPSVLEPPGDGETKVIATTATLQDSASHSLNNTMPAGSLAVREPSYFKAPSRNVNDLKEMESLAKLRSLPDESPERYAVIPSALLDSNPSSVMKKHTQVASKKVERNIASGPKQINTKHEVPIDKLVNRWTKKTADLATRGDTARSKAAALEPSKAEPRRPLVDDSFTTRAQVVNVDGVYYDIETLRSTGLQDHALAKEFLENQSKKSAPAKNRNEKLRQSPPASFNKPLLQSTAKSRRKAAPSPKIRSANQKTEQPKPPRTAIGNPSVIQEEDAKSAHPITQCTTAEQTTTSPPLVVTQPTIQVKAAGSLELEGHDNAIDTGSDLGEEIEKLGGEGPNLITTETQSPPKADEHGNGAVSQEREKGKQPSSFNAEDDSDSDDEDGGVQLL</sequence>
<dbReference type="Proteomes" id="UP000256328">
    <property type="component" value="Unassembled WGS sequence"/>
</dbReference>
<feature type="compositionally biased region" description="Acidic residues" evidence="1">
    <location>
        <begin position="509"/>
        <end position="525"/>
    </location>
</feature>
<feature type="compositionally biased region" description="Low complexity" evidence="1">
    <location>
        <begin position="417"/>
        <end position="427"/>
    </location>
</feature>
<protein>
    <submittedName>
        <fullName evidence="2">Uncharacterized protein</fullName>
    </submittedName>
</protein>
<evidence type="ECO:0000256" key="1">
    <source>
        <dbReference type="SAM" id="MobiDB-lite"/>
    </source>
</evidence>
<accession>A0A3D8RIT8</accession>
<feature type="compositionally biased region" description="Basic and acidic residues" evidence="1">
    <location>
        <begin position="289"/>
        <end position="298"/>
    </location>
</feature>
<feature type="region of interest" description="Disordered" evidence="1">
    <location>
        <begin position="449"/>
        <end position="525"/>
    </location>
</feature>
<gene>
    <name evidence="2" type="ORF">BP5796_07203</name>
</gene>
<proteinExistence type="predicted"/>
<comment type="caution">
    <text evidence="2">The sequence shown here is derived from an EMBL/GenBank/DDBJ whole genome shotgun (WGS) entry which is preliminary data.</text>
</comment>
<dbReference type="AlphaFoldDB" id="A0A3D8RIT8"/>
<reference evidence="2 3" key="1">
    <citation type="journal article" date="2018" name="IMA Fungus">
        <title>IMA Genome-F 9: Draft genome sequence of Annulohypoxylon stygium, Aspergillus mulundensis, Berkeleyomyces basicola (syn. Thielaviopsis basicola), Ceratocystis smalleyi, two Cercospora beticola strains, Coleophoma cylindrospora, Fusarium fracticaudum, Phialophora cf. hyalina, and Morchella septimelata.</title>
        <authorList>
            <person name="Wingfield B.D."/>
            <person name="Bills G.F."/>
            <person name="Dong Y."/>
            <person name="Huang W."/>
            <person name="Nel W.J."/>
            <person name="Swalarsk-Parry B.S."/>
            <person name="Vaghefi N."/>
            <person name="Wilken P.M."/>
            <person name="An Z."/>
            <person name="de Beer Z.W."/>
            <person name="De Vos L."/>
            <person name="Chen L."/>
            <person name="Duong T.A."/>
            <person name="Gao Y."/>
            <person name="Hammerbacher A."/>
            <person name="Kikkert J.R."/>
            <person name="Li Y."/>
            <person name="Li H."/>
            <person name="Li K."/>
            <person name="Li Q."/>
            <person name="Liu X."/>
            <person name="Ma X."/>
            <person name="Naidoo K."/>
            <person name="Pethybridge S.J."/>
            <person name="Sun J."/>
            <person name="Steenkamp E.T."/>
            <person name="van der Nest M.A."/>
            <person name="van Wyk S."/>
            <person name="Wingfield M.J."/>
            <person name="Xiong C."/>
            <person name="Yue Q."/>
            <person name="Zhang X."/>
        </authorList>
    </citation>
    <scope>NUCLEOTIDE SEQUENCE [LARGE SCALE GENOMIC DNA]</scope>
    <source>
        <strain evidence="2 3">BP5796</strain>
    </source>
</reference>
<feature type="region of interest" description="Disordered" evidence="1">
    <location>
        <begin position="337"/>
        <end position="434"/>
    </location>
</feature>
<dbReference type="OrthoDB" id="10318224at2759"/>
<evidence type="ECO:0000313" key="3">
    <source>
        <dbReference type="Proteomes" id="UP000256328"/>
    </source>
</evidence>
<dbReference type="EMBL" id="PDLN01000010">
    <property type="protein sequence ID" value="RDW73761.1"/>
    <property type="molecule type" value="Genomic_DNA"/>
</dbReference>
<feature type="region of interest" description="Disordered" evidence="1">
    <location>
        <begin position="68"/>
        <end position="118"/>
    </location>
</feature>
<name>A0A3D8RIT8_9HELO</name>
<evidence type="ECO:0000313" key="2">
    <source>
        <dbReference type="EMBL" id="RDW73761.1"/>
    </source>
</evidence>